<proteinExistence type="predicted"/>
<dbReference type="HOGENOM" id="CLU_1776027_0_0_5"/>
<keyword evidence="2" id="KW-1185">Reference proteome</keyword>
<organism evidence="1 2">
    <name type="scientific">Roseobacter litoralis (strain ATCC 49566 / DSM 6996 / JCM 21268 / NBRC 15278 / OCh 149)</name>
    <dbReference type="NCBI Taxonomy" id="391595"/>
    <lineage>
        <taxon>Bacteria</taxon>
        <taxon>Pseudomonadati</taxon>
        <taxon>Pseudomonadota</taxon>
        <taxon>Alphaproteobacteria</taxon>
        <taxon>Rhodobacterales</taxon>
        <taxon>Roseobacteraceae</taxon>
        <taxon>Roseobacter</taxon>
    </lineage>
</organism>
<name>F7ZKA0_ROSLO</name>
<accession>F7ZKA0</accession>
<reference evidence="1 2" key="1">
    <citation type="journal article" date="2011" name="BMC Genomics">
        <title>Comparative genome analysis and genome-guided physiological analysis of Roseobacter litoralis.</title>
        <authorList>
            <person name="Kalhoefer D."/>
            <person name="Thole S."/>
            <person name="Voget S."/>
            <person name="Lehmann R."/>
            <person name="Liesegang H."/>
            <person name="Wollher A."/>
            <person name="Daniel R."/>
            <person name="Simon M."/>
            <person name="Brinkhoff T."/>
        </authorList>
    </citation>
    <scope>NUCLEOTIDE SEQUENCE [LARGE SCALE GENOMIC DNA]</scope>
    <source>
        <strain evidence="2">ATCC 49566 / DSM 6996 / JCM 21268 / NBRC 15278 / OCh 149</strain>
    </source>
</reference>
<dbReference type="EMBL" id="CP002623">
    <property type="protein sequence ID" value="AEI93919.1"/>
    <property type="molecule type" value="Genomic_DNA"/>
</dbReference>
<dbReference type="Proteomes" id="UP000001353">
    <property type="component" value="Chromosome"/>
</dbReference>
<evidence type="ECO:0000313" key="2">
    <source>
        <dbReference type="Proteomes" id="UP000001353"/>
    </source>
</evidence>
<protein>
    <submittedName>
        <fullName evidence="1">Uncharacterized protein</fullName>
    </submittedName>
</protein>
<sequence length="146" mass="15651">MLLPASVAQSQIAECIFAETCVDKTCSGIEPAVLRFNAMRLTDDGVSFFVIADPVLIDGPTIDSEQQPNLIGIVIDGGVGQLSLLPDEEEKFQISLSSFHPPILSQVLLIEETGPFEPSPATLTVQRNSSQGVLSTVHIGICDWVN</sequence>
<dbReference type="AlphaFoldDB" id="F7ZKA0"/>
<dbReference type="KEGG" id="rli:RLO149_c019330"/>
<dbReference type="STRING" id="391595.RLO149_c019330"/>
<evidence type="ECO:0000313" key="1">
    <source>
        <dbReference type="EMBL" id="AEI93919.1"/>
    </source>
</evidence>
<gene>
    <name evidence="1" type="ordered locus">RLO149_c019330</name>
</gene>